<protein>
    <recommendedName>
        <fullName evidence="3 9">Gluconokinase</fullName>
        <ecNumber evidence="3 9">2.7.1.12</ecNumber>
    </recommendedName>
</protein>
<dbReference type="GO" id="GO:0046316">
    <property type="term" value="F:gluconokinase activity"/>
    <property type="evidence" value="ECO:0007669"/>
    <property type="project" value="UniProtKB-EC"/>
</dbReference>
<keyword evidence="5 9" id="KW-0547">Nucleotide-binding</keyword>
<dbReference type="InterPro" id="IPR006001">
    <property type="entry name" value="Therm_gnt_kin"/>
</dbReference>
<name>A0A7H0GTI5_9BACT</name>
<evidence type="ECO:0000256" key="5">
    <source>
        <dbReference type="ARBA" id="ARBA00022741"/>
    </source>
</evidence>
<evidence type="ECO:0000256" key="4">
    <source>
        <dbReference type="ARBA" id="ARBA00022679"/>
    </source>
</evidence>
<keyword evidence="4 9" id="KW-0808">Transferase</keyword>
<dbReference type="EMBL" id="CP060784">
    <property type="protein sequence ID" value="QNP51601.1"/>
    <property type="molecule type" value="Genomic_DNA"/>
</dbReference>
<dbReference type="GO" id="GO:0005975">
    <property type="term" value="P:carbohydrate metabolic process"/>
    <property type="evidence" value="ECO:0007669"/>
    <property type="project" value="InterPro"/>
</dbReference>
<comment type="similarity">
    <text evidence="2 9">Belongs to the gluconokinase GntK/GntV family.</text>
</comment>
<gene>
    <name evidence="10" type="ORF">H9L05_16650</name>
</gene>
<proteinExistence type="inferred from homology"/>
<dbReference type="NCBIfam" id="TIGR01313">
    <property type="entry name" value="therm_gnt_kin"/>
    <property type="match status" value="1"/>
</dbReference>
<evidence type="ECO:0000256" key="1">
    <source>
        <dbReference type="ARBA" id="ARBA00004761"/>
    </source>
</evidence>
<evidence type="ECO:0000256" key="3">
    <source>
        <dbReference type="ARBA" id="ARBA00012054"/>
    </source>
</evidence>
<evidence type="ECO:0000256" key="8">
    <source>
        <dbReference type="ARBA" id="ARBA00048090"/>
    </source>
</evidence>
<comment type="catalytic activity">
    <reaction evidence="8 9">
        <text>D-gluconate + ATP = 6-phospho-D-gluconate + ADP + H(+)</text>
        <dbReference type="Rhea" id="RHEA:19433"/>
        <dbReference type="ChEBI" id="CHEBI:15378"/>
        <dbReference type="ChEBI" id="CHEBI:18391"/>
        <dbReference type="ChEBI" id="CHEBI:30616"/>
        <dbReference type="ChEBI" id="CHEBI:58759"/>
        <dbReference type="ChEBI" id="CHEBI:456216"/>
        <dbReference type="EC" id="2.7.1.12"/>
    </reaction>
</comment>
<dbReference type="Pfam" id="PF01202">
    <property type="entry name" value="SKI"/>
    <property type="match status" value="1"/>
</dbReference>
<keyword evidence="6 9" id="KW-0418">Kinase</keyword>
<comment type="pathway">
    <text evidence="1">Carbohydrate acid metabolism.</text>
</comment>
<dbReference type="Gene3D" id="3.40.50.300">
    <property type="entry name" value="P-loop containing nucleotide triphosphate hydrolases"/>
    <property type="match status" value="1"/>
</dbReference>
<dbReference type="AlphaFoldDB" id="A0A7H0GTI5"/>
<evidence type="ECO:0000256" key="2">
    <source>
        <dbReference type="ARBA" id="ARBA00008420"/>
    </source>
</evidence>
<dbReference type="RefSeq" id="WP_187731880.1">
    <property type="nucleotide sequence ID" value="NZ_BMFN01000003.1"/>
</dbReference>
<dbReference type="InterPro" id="IPR027417">
    <property type="entry name" value="P-loop_NTPase"/>
</dbReference>
<dbReference type="PANTHER" id="PTHR43442:SF3">
    <property type="entry name" value="GLUCONOKINASE-RELATED"/>
    <property type="match status" value="1"/>
</dbReference>
<dbReference type="PANTHER" id="PTHR43442">
    <property type="entry name" value="GLUCONOKINASE-RELATED"/>
    <property type="match status" value="1"/>
</dbReference>
<dbReference type="EC" id="2.7.1.12" evidence="3 9"/>
<dbReference type="CDD" id="cd02021">
    <property type="entry name" value="GntK"/>
    <property type="match status" value="1"/>
</dbReference>
<keyword evidence="7 9" id="KW-0067">ATP-binding</keyword>
<evidence type="ECO:0000256" key="9">
    <source>
        <dbReference type="RuleBase" id="RU363066"/>
    </source>
</evidence>
<dbReference type="InterPro" id="IPR031322">
    <property type="entry name" value="Shikimate/glucono_kinase"/>
</dbReference>
<organism evidence="10 11">
    <name type="scientific">Hymenobacter qilianensis</name>
    <dbReference type="NCBI Taxonomy" id="1385715"/>
    <lineage>
        <taxon>Bacteria</taxon>
        <taxon>Pseudomonadati</taxon>
        <taxon>Bacteroidota</taxon>
        <taxon>Cytophagia</taxon>
        <taxon>Cytophagales</taxon>
        <taxon>Hymenobacteraceae</taxon>
        <taxon>Hymenobacter</taxon>
    </lineage>
</organism>
<evidence type="ECO:0000313" key="11">
    <source>
        <dbReference type="Proteomes" id="UP000516093"/>
    </source>
</evidence>
<dbReference type="GO" id="GO:0005524">
    <property type="term" value="F:ATP binding"/>
    <property type="evidence" value="ECO:0007669"/>
    <property type="project" value="UniProtKB-KW"/>
</dbReference>
<reference evidence="10 11" key="1">
    <citation type="submission" date="2020-08" db="EMBL/GenBank/DDBJ databases">
        <title>Genome sequence of Hymenobacter qilianensis JCM 19763T.</title>
        <authorList>
            <person name="Hyun D.-W."/>
            <person name="Bae J.-W."/>
        </authorList>
    </citation>
    <scope>NUCLEOTIDE SEQUENCE [LARGE SCALE GENOMIC DNA]</scope>
    <source>
        <strain evidence="10 11">JCM 19763</strain>
    </source>
</reference>
<keyword evidence="11" id="KW-1185">Reference proteome</keyword>
<accession>A0A7H0GTI5</accession>
<evidence type="ECO:0000256" key="7">
    <source>
        <dbReference type="ARBA" id="ARBA00022840"/>
    </source>
</evidence>
<evidence type="ECO:0000256" key="6">
    <source>
        <dbReference type="ARBA" id="ARBA00022777"/>
    </source>
</evidence>
<evidence type="ECO:0000313" key="10">
    <source>
        <dbReference type="EMBL" id="QNP51601.1"/>
    </source>
</evidence>
<dbReference type="SUPFAM" id="SSF52540">
    <property type="entry name" value="P-loop containing nucleoside triphosphate hydrolases"/>
    <property type="match status" value="1"/>
</dbReference>
<dbReference type="GO" id="GO:0005737">
    <property type="term" value="C:cytoplasm"/>
    <property type="evidence" value="ECO:0007669"/>
    <property type="project" value="TreeGrafter"/>
</dbReference>
<dbReference type="Proteomes" id="UP000516093">
    <property type="component" value="Chromosome"/>
</dbReference>
<sequence>MICIVMGVSGSGKTTVGRELAQALSLPFYDADDFHSAANVEKMRQGTPLTDEDRHGWLAALAAGITKWEKAGGAVLACSALKEKYRAVLQAAAAHAVFWVVLEGSKELLVSRMRTRSGHYMKEQMLNSQLADYESPTYGLHLSIEASPEELVRQTVEFLRKQKGEKAPR</sequence>
<dbReference type="KEGG" id="hqi:H9L05_16650"/>